<feature type="region of interest" description="Disordered" evidence="1">
    <location>
        <begin position="46"/>
        <end position="78"/>
    </location>
</feature>
<proteinExistence type="predicted"/>
<dbReference type="GO" id="GO:0003700">
    <property type="term" value="F:DNA-binding transcription factor activity"/>
    <property type="evidence" value="ECO:0007669"/>
    <property type="project" value="InterPro"/>
</dbReference>
<dbReference type="InterPro" id="IPR046347">
    <property type="entry name" value="bZIP_sf"/>
</dbReference>
<name>A0A5N7C0V8_PETAA</name>
<dbReference type="PANTHER" id="PTHR38116:SF9">
    <property type="entry name" value="BZIP DOMAIN-CONTAINING PROTEIN"/>
    <property type="match status" value="1"/>
</dbReference>
<organism evidence="2">
    <name type="scientific">Petromyces alliaceus</name>
    <name type="common">Aspergillus alliaceus</name>
    <dbReference type="NCBI Taxonomy" id="209559"/>
    <lineage>
        <taxon>Eukaryota</taxon>
        <taxon>Fungi</taxon>
        <taxon>Dikarya</taxon>
        <taxon>Ascomycota</taxon>
        <taxon>Pezizomycotina</taxon>
        <taxon>Eurotiomycetes</taxon>
        <taxon>Eurotiomycetidae</taxon>
        <taxon>Eurotiales</taxon>
        <taxon>Aspergillaceae</taxon>
        <taxon>Aspergillus</taxon>
        <taxon>Aspergillus subgen. Circumdati</taxon>
    </lineage>
</organism>
<dbReference type="AlphaFoldDB" id="A0A5N7C0V8"/>
<protein>
    <recommendedName>
        <fullName evidence="3">BZIP domain-containing protein</fullName>
    </recommendedName>
</protein>
<dbReference type="Proteomes" id="UP000326877">
    <property type="component" value="Unassembled WGS sequence"/>
</dbReference>
<dbReference type="PANTHER" id="PTHR38116">
    <property type="entry name" value="CHROMOSOME 7, WHOLE GENOME SHOTGUN SEQUENCE"/>
    <property type="match status" value="1"/>
</dbReference>
<dbReference type="SUPFAM" id="SSF57959">
    <property type="entry name" value="Leucine zipper domain"/>
    <property type="match status" value="1"/>
</dbReference>
<evidence type="ECO:0000313" key="2">
    <source>
        <dbReference type="EMBL" id="KAE8387706.1"/>
    </source>
</evidence>
<feature type="region of interest" description="Disordered" evidence="1">
    <location>
        <begin position="281"/>
        <end position="312"/>
    </location>
</feature>
<dbReference type="OrthoDB" id="4991875at2759"/>
<sequence>MAGKRKERDLVAPDITEDAAERKRILNVLAQRRYRQRRKDRLQALEAQLKNVSPHNREITSPETEKDGSDPGLPTDGLFRFSAPGTLGESITITSGNEGQEMMTSACTGSCPGGTASGFNDITLGPEDFAEPFLPAVPHLLPSELSMSASPCFATLSPRISGQASLDSLISASGAPFEAFPLPLFLRSEKSAQGHSDDDDVRLNNSLFSNPEDVCITSDNLQSYQSSNFTFPDDHLLQVPSLTLLSAAVRVAQRLNIGDSLWDIAAVSPFYRPQGYNQSSASSPPFLLPPSSSSTSSTTHRSGSSEDSNRGETINIDLETLPCHLRPTATQVLIPHHPLLDLLPWPSVRDKFIQAFNLPISLRPKTAQDPMGLVRLMYDMEDVGGEGLRVHSSDPFEAAGWEIGQLMFERWWWAFETETVERSNRGRNERGEKCLELS</sequence>
<dbReference type="Pfam" id="PF11905">
    <property type="entry name" value="DUF3425"/>
    <property type="match status" value="1"/>
</dbReference>
<gene>
    <name evidence="2" type="ORF">BDV23DRAFT_195647</name>
</gene>
<dbReference type="EMBL" id="ML735289">
    <property type="protein sequence ID" value="KAE8387706.1"/>
    <property type="molecule type" value="Genomic_DNA"/>
</dbReference>
<evidence type="ECO:0000256" key="1">
    <source>
        <dbReference type="SAM" id="MobiDB-lite"/>
    </source>
</evidence>
<reference evidence="2" key="1">
    <citation type="submission" date="2019-04" db="EMBL/GenBank/DDBJ databases">
        <title>Friends and foes A comparative genomics studyof 23 Aspergillus species from section Flavi.</title>
        <authorList>
            <consortium name="DOE Joint Genome Institute"/>
            <person name="Kjaerbolling I."/>
            <person name="Vesth T."/>
            <person name="Frisvad J.C."/>
            <person name="Nybo J.L."/>
            <person name="Theobald S."/>
            <person name="Kildgaard S."/>
            <person name="Isbrandt T."/>
            <person name="Kuo A."/>
            <person name="Sato A."/>
            <person name="Lyhne E.K."/>
            <person name="Kogle M.E."/>
            <person name="Wiebenga A."/>
            <person name="Kun R.S."/>
            <person name="Lubbers R.J."/>
            <person name="Makela M.R."/>
            <person name="Barry K."/>
            <person name="Chovatia M."/>
            <person name="Clum A."/>
            <person name="Daum C."/>
            <person name="Haridas S."/>
            <person name="He G."/>
            <person name="LaButti K."/>
            <person name="Lipzen A."/>
            <person name="Mondo S."/>
            <person name="Riley R."/>
            <person name="Salamov A."/>
            <person name="Simmons B.A."/>
            <person name="Magnuson J.K."/>
            <person name="Henrissat B."/>
            <person name="Mortensen U.H."/>
            <person name="Larsen T.O."/>
            <person name="Devries R.P."/>
            <person name="Grigoriev I.V."/>
            <person name="Machida M."/>
            <person name="Baker S.E."/>
            <person name="Andersen M.R."/>
        </authorList>
    </citation>
    <scope>NUCLEOTIDE SEQUENCE [LARGE SCALE GENOMIC DNA]</scope>
    <source>
        <strain evidence="2">IBT 14317</strain>
    </source>
</reference>
<feature type="compositionally biased region" description="Basic and acidic residues" evidence="1">
    <location>
        <begin position="55"/>
        <end position="69"/>
    </location>
</feature>
<feature type="compositionally biased region" description="Low complexity" evidence="1">
    <location>
        <begin position="281"/>
        <end position="302"/>
    </location>
</feature>
<dbReference type="InterPro" id="IPR021833">
    <property type="entry name" value="DUF3425"/>
</dbReference>
<accession>A0A5N7C0V8</accession>
<evidence type="ECO:0008006" key="3">
    <source>
        <dbReference type="Google" id="ProtNLM"/>
    </source>
</evidence>